<dbReference type="InterPro" id="IPR039896">
    <property type="entry name" value="Red-like"/>
</dbReference>
<dbReference type="OrthoDB" id="3366823at2759"/>
<dbReference type="PANTHER" id="PTHR12765">
    <property type="entry name" value="RED PROTEIN IK FACTOR CYTOKINE IK"/>
    <property type="match status" value="1"/>
</dbReference>
<sequence>MTQEEKDRGGLGRFSNEYNREVVDSDDEDDLSKMDMGGREAMPKAAFQFGVKMQDGRKARKQNKDQKLTNELYKINKILARKKGESHDDDGEYDDEIQPGKKIRV</sequence>
<protein>
    <recommendedName>
        <fullName evidence="2">Protein RED C-terminal domain-containing protein</fullName>
    </recommendedName>
</protein>
<feature type="compositionally biased region" description="Basic and acidic residues" evidence="1">
    <location>
        <begin position="1"/>
        <end position="10"/>
    </location>
</feature>
<proteinExistence type="predicted"/>
<gene>
    <name evidence="3" type="ORF">IFM89_019406</name>
</gene>
<feature type="region of interest" description="Disordered" evidence="1">
    <location>
        <begin position="1"/>
        <end position="36"/>
    </location>
</feature>
<dbReference type="Pfam" id="PF07807">
    <property type="entry name" value="RED_C"/>
    <property type="match status" value="1"/>
</dbReference>
<dbReference type="EMBL" id="JADFTS010000002">
    <property type="protein sequence ID" value="KAF9621320.1"/>
    <property type="molecule type" value="Genomic_DNA"/>
</dbReference>
<keyword evidence="4" id="KW-1185">Reference proteome</keyword>
<evidence type="ECO:0000313" key="3">
    <source>
        <dbReference type="EMBL" id="KAF9621320.1"/>
    </source>
</evidence>
<reference evidence="3 4" key="1">
    <citation type="submission" date="2020-10" db="EMBL/GenBank/DDBJ databases">
        <title>The Coptis chinensis genome and diversification of protoberbering-type alkaloids.</title>
        <authorList>
            <person name="Wang B."/>
            <person name="Shu S."/>
            <person name="Song C."/>
            <person name="Liu Y."/>
        </authorList>
    </citation>
    <scope>NUCLEOTIDE SEQUENCE [LARGE SCALE GENOMIC DNA]</scope>
    <source>
        <strain evidence="3">HL-2020</strain>
        <tissue evidence="3">Leaf</tissue>
    </source>
</reference>
<dbReference type="InterPro" id="IPR012492">
    <property type="entry name" value="RED_C"/>
</dbReference>
<evidence type="ECO:0000313" key="4">
    <source>
        <dbReference type="Proteomes" id="UP000631114"/>
    </source>
</evidence>
<organism evidence="3 4">
    <name type="scientific">Coptis chinensis</name>
    <dbReference type="NCBI Taxonomy" id="261450"/>
    <lineage>
        <taxon>Eukaryota</taxon>
        <taxon>Viridiplantae</taxon>
        <taxon>Streptophyta</taxon>
        <taxon>Embryophyta</taxon>
        <taxon>Tracheophyta</taxon>
        <taxon>Spermatophyta</taxon>
        <taxon>Magnoliopsida</taxon>
        <taxon>Ranunculales</taxon>
        <taxon>Ranunculaceae</taxon>
        <taxon>Coptidoideae</taxon>
        <taxon>Coptis</taxon>
    </lineage>
</organism>
<accession>A0A835ILU1</accession>
<dbReference type="AlphaFoldDB" id="A0A835ILU1"/>
<evidence type="ECO:0000259" key="2">
    <source>
        <dbReference type="Pfam" id="PF07807"/>
    </source>
</evidence>
<feature type="region of interest" description="Disordered" evidence="1">
    <location>
        <begin position="81"/>
        <end position="105"/>
    </location>
</feature>
<name>A0A835ILU1_9MAGN</name>
<dbReference type="Proteomes" id="UP000631114">
    <property type="component" value="Unassembled WGS sequence"/>
</dbReference>
<feature type="domain" description="Protein RED C-terminal" evidence="2">
    <location>
        <begin position="37"/>
        <end position="90"/>
    </location>
</feature>
<comment type="caution">
    <text evidence="3">The sequence shown here is derived from an EMBL/GenBank/DDBJ whole genome shotgun (WGS) entry which is preliminary data.</text>
</comment>
<feature type="compositionally biased region" description="Acidic residues" evidence="1">
    <location>
        <begin position="87"/>
        <end position="97"/>
    </location>
</feature>
<evidence type="ECO:0000256" key="1">
    <source>
        <dbReference type="SAM" id="MobiDB-lite"/>
    </source>
</evidence>